<dbReference type="KEGG" id="mgo:AFA91_23230"/>
<reference evidence="1 2" key="1">
    <citation type="submission" date="2015-07" db="EMBL/GenBank/DDBJ databases">
        <title>Complete genome sequence of Mycobacterium goodii X7B, a facultative thermophilic biodesulfurizing bacterium.</title>
        <authorList>
            <person name="Yu B."/>
            <person name="Li F."/>
            <person name="Xu P."/>
        </authorList>
    </citation>
    <scope>NUCLEOTIDE SEQUENCE [LARGE SCALE GENOMIC DNA]</scope>
    <source>
        <strain evidence="1 2">X7B</strain>
    </source>
</reference>
<evidence type="ECO:0000313" key="1">
    <source>
        <dbReference type="EMBL" id="AKS34320.1"/>
    </source>
</evidence>
<dbReference type="EMBL" id="CP012150">
    <property type="protein sequence ID" value="AKS34320.1"/>
    <property type="molecule type" value="Genomic_DNA"/>
</dbReference>
<name>A0A0K0XAA5_MYCGD</name>
<dbReference type="STRING" id="134601.AFA91_23230"/>
<protein>
    <submittedName>
        <fullName evidence="1">Uncharacterized protein</fullName>
    </submittedName>
</protein>
<evidence type="ECO:0000313" key="2">
    <source>
        <dbReference type="Proteomes" id="UP000062255"/>
    </source>
</evidence>
<sequence length="140" mass="14624">MEDLPTPEQVFDIPRLGRKQILTCAIGPSLIALGVSIGGGEWILGPLCPITLCPSASRKNVLPVPAGPQTTRFSRRCTHSRVRSGCWVGSGIDEAAGSQTSKVFPVGNPAALRRAASMERARPAASSVSSALMTSVGAQR</sequence>
<accession>A0A0K0XAA5</accession>
<proteinExistence type="predicted"/>
<organism evidence="1 2">
    <name type="scientific">Mycolicibacterium goodii</name>
    <name type="common">Mycobacterium goodii</name>
    <dbReference type="NCBI Taxonomy" id="134601"/>
    <lineage>
        <taxon>Bacteria</taxon>
        <taxon>Bacillati</taxon>
        <taxon>Actinomycetota</taxon>
        <taxon>Actinomycetes</taxon>
        <taxon>Mycobacteriales</taxon>
        <taxon>Mycobacteriaceae</taxon>
        <taxon>Mycolicibacterium</taxon>
    </lineage>
</organism>
<dbReference type="AlphaFoldDB" id="A0A0K0XAA5"/>
<dbReference type="Proteomes" id="UP000062255">
    <property type="component" value="Chromosome"/>
</dbReference>
<gene>
    <name evidence="1" type="ORF">AFA91_23230</name>
</gene>